<organism evidence="7">
    <name type="scientific">Trypanosoma vivax (strain Y486)</name>
    <dbReference type="NCBI Taxonomy" id="1055687"/>
    <lineage>
        <taxon>Eukaryota</taxon>
        <taxon>Discoba</taxon>
        <taxon>Euglenozoa</taxon>
        <taxon>Kinetoplastea</taxon>
        <taxon>Metakinetoplastina</taxon>
        <taxon>Trypanosomatida</taxon>
        <taxon>Trypanosomatidae</taxon>
        <taxon>Trypanosoma</taxon>
        <taxon>Duttonella</taxon>
    </lineage>
</organism>
<dbReference type="SUPFAM" id="SSF52540">
    <property type="entry name" value="P-loop containing nucleoside triphosphate hydrolases"/>
    <property type="match status" value="1"/>
</dbReference>
<evidence type="ECO:0000256" key="3">
    <source>
        <dbReference type="ARBA" id="ARBA00022840"/>
    </source>
</evidence>
<dbReference type="Pfam" id="PF23242">
    <property type="entry name" value="AAA_lid_TRIP13_C"/>
    <property type="match status" value="1"/>
</dbReference>
<dbReference type="GO" id="GO:0007131">
    <property type="term" value="P:reciprocal meiotic recombination"/>
    <property type="evidence" value="ECO:0007669"/>
    <property type="project" value="TreeGrafter"/>
</dbReference>
<dbReference type="PANTHER" id="PTHR45991:SF1">
    <property type="entry name" value="PACHYTENE CHECKPOINT PROTEIN 2 HOMOLOG"/>
    <property type="match status" value="1"/>
</dbReference>
<dbReference type="EMBL" id="HE573027">
    <property type="protein sequence ID" value="CCC53484.1"/>
    <property type="molecule type" value="Genomic_DNA"/>
</dbReference>
<dbReference type="InterPro" id="IPR044539">
    <property type="entry name" value="Pch2-like"/>
</dbReference>
<dbReference type="Pfam" id="PF00004">
    <property type="entry name" value="AAA"/>
    <property type="match status" value="1"/>
</dbReference>
<name>G0UCD2_TRYVY</name>
<dbReference type="GO" id="GO:0005694">
    <property type="term" value="C:chromosome"/>
    <property type="evidence" value="ECO:0007669"/>
    <property type="project" value="TreeGrafter"/>
</dbReference>
<evidence type="ECO:0000256" key="2">
    <source>
        <dbReference type="ARBA" id="ARBA00022741"/>
    </source>
</evidence>
<gene>
    <name evidence="7" type="ORF">TVY486_1109680</name>
</gene>
<dbReference type="InterPro" id="IPR058249">
    <property type="entry name" value="Pch2_C"/>
</dbReference>
<dbReference type="InterPro" id="IPR027417">
    <property type="entry name" value="P-loop_NTPase"/>
</dbReference>
<proteinExistence type="inferred from homology"/>
<sequence length="443" mass="48554">MEEVFVVPVEVRCHASRVNVAELSKVITSFIRCQHTVIHPGQLLSLQGASESITCCVEQLRVCDVYCPTSGVPTRGADYTLVMYSVCRNEEPATLRQCEPHTTGDLALVPDSVPHCSSALPFCLILQLPHQHLDGLWESLHYGDSLHDSVKLKRDLLEYVQAVVLFSMVGVRSHTISWNRLLLLHGPPGTGKTSLCKALAHKLAVRMGTSFTRFLLVEVNAHSLLSRWFSESGKQVMALFEYIHAVAASPGHLVCLLVDEAESLAASRKSAMNGHEPSDSIRVVNALLTQIDTLERRTNVVVFTTSNITEAIDVAFIDRADKKVFIGSPGMQARLELLKLGTQELIRCGLVLPARSFTQEVTPTNAPEPLDAHALQQLRSLAMQCESLSGRTLKKLPFLACSEYIGGATAAAALRPITFASYFQGLTRALQAELLSRNDMKSS</sequence>
<evidence type="ECO:0000256" key="4">
    <source>
        <dbReference type="ARBA" id="ARBA00023254"/>
    </source>
</evidence>
<dbReference type="PANTHER" id="PTHR45991">
    <property type="entry name" value="PACHYTENE CHECKPOINT PROTEIN 2"/>
    <property type="match status" value="1"/>
</dbReference>
<reference evidence="7" key="1">
    <citation type="journal article" date="2012" name="Proc. Natl. Acad. Sci. U.S.A.">
        <title>Antigenic diversity is generated by distinct evolutionary mechanisms in African trypanosome species.</title>
        <authorList>
            <person name="Jackson A.P."/>
            <person name="Berry A."/>
            <person name="Aslett M."/>
            <person name="Allison H.C."/>
            <person name="Burton P."/>
            <person name="Vavrova-Anderson J."/>
            <person name="Brown R."/>
            <person name="Browne H."/>
            <person name="Corton N."/>
            <person name="Hauser H."/>
            <person name="Gamble J."/>
            <person name="Gilderthorp R."/>
            <person name="Marcello L."/>
            <person name="McQuillan J."/>
            <person name="Otto T.D."/>
            <person name="Quail M.A."/>
            <person name="Sanders M.J."/>
            <person name="van Tonder A."/>
            <person name="Ginger M.L."/>
            <person name="Field M.C."/>
            <person name="Barry J.D."/>
            <person name="Hertz-Fowler C."/>
            <person name="Berriman M."/>
        </authorList>
    </citation>
    <scope>NUCLEOTIDE SEQUENCE</scope>
    <source>
        <strain evidence="7">Y486</strain>
    </source>
</reference>
<protein>
    <submittedName>
        <fullName evidence="7">Putative ATPase protein</fullName>
    </submittedName>
</protein>
<dbReference type="GO" id="GO:0016887">
    <property type="term" value="F:ATP hydrolysis activity"/>
    <property type="evidence" value="ECO:0007669"/>
    <property type="project" value="InterPro"/>
</dbReference>
<dbReference type="GO" id="GO:0005634">
    <property type="term" value="C:nucleus"/>
    <property type="evidence" value="ECO:0007669"/>
    <property type="project" value="TreeGrafter"/>
</dbReference>
<dbReference type="GO" id="GO:0051598">
    <property type="term" value="P:meiotic recombination checkpoint signaling"/>
    <property type="evidence" value="ECO:0007669"/>
    <property type="project" value="TreeGrafter"/>
</dbReference>
<evidence type="ECO:0000259" key="6">
    <source>
        <dbReference type="SMART" id="SM00382"/>
    </source>
</evidence>
<keyword evidence="3 5" id="KW-0067">ATP-binding</keyword>
<evidence type="ECO:0000313" key="7">
    <source>
        <dbReference type="EMBL" id="CCC53484.1"/>
    </source>
</evidence>
<dbReference type="AlphaFoldDB" id="G0UCD2"/>
<dbReference type="InterPro" id="IPR003593">
    <property type="entry name" value="AAA+_ATPase"/>
</dbReference>
<dbReference type="VEuPathDB" id="TriTrypDB:TvY486_1109680"/>
<evidence type="ECO:0000256" key="5">
    <source>
        <dbReference type="RuleBase" id="RU003651"/>
    </source>
</evidence>
<keyword evidence="2 5" id="KW-0547">Nucleotide-binding</keyword>
<keyword evidence="4" id="KW-0469">Meiosis</keyword>
<dbReference type="SMART" id="SM00382">
    <property type="entry name" value="AAA"/>
    <property type="match status" value="1"/>
</dbReference>
<evidence type="ECO:0000256" key="1">
    <source>
        <dbReference type="ARBA" id="ARBA00007271"/>
    </source>
</evidence>
<dbReference type="InterPro" id="IPR003959">
    <property type="entry name" value="ATPase_AAA_core"/>
</dbReference>
<comment type="similarity">
    <text evidence="1">Belongs to the AAA ATPase family. PCH2 subfamily.</text>
</comment>
<accession>G0UCD2</accession>
<dbReference type="GO" id="GO:0005524">
    <property type="term" value="F:ATP binding"/>
    <property type="evidence" value="ECO:0007669"/>
    <property type="project" value="UniProtKB-KW"/>
</dbReference>
<feature type="domain" description="AAA+ ATPase" evidence="6">
    <location>
        <begin position="178"/>
        <end position="330"/>
    </location>
</feature>
<dbReference type="PROSITE" id="PS00674">
    <property type="entry name" value="AAA"/>
    <property type="match status" value="1"/>
</dbReference>
<dbReference type="Gene3D" id="3.40.50.300">
    <property type="entry name" value="P-loop containing nucleotide triphosphate hydrolases"/>
    <property type="match status" value="1"/>
</dbReference>
<dbReference type="InterPro" id="IPR003960">
    <property type="entry name" value="ATPase_AAA_CS"/>
</dbReference>